<sequence length="843" mass="94689">MQAREKTLAAERAAKEKAEEQAATDAQDTLRAQRVIDLITSDANGGFNFDSLEHFFDSLWRTGGDAAISSKISRYIQRHGAEHAEGMFKRSKSAKDDYITAAMAKIFQQEGRAIQAILTRNSTTTVTELLKEFSLDQLGEKIQAAAPTLWAALAVLATPDSSTRKETHGETRRNKPLVFTTICALISILRSQRANNFQLVIGLFLLGSGASKREISVLAHAGLSISYAAIIEHVKILSKEGLDKIRQVVSEGMVQIVWDNLNIAFRVAAQRLKAKNHFDNGTTGTVLPVFDPATGGQAAHGTLPLNMKPPHDVLPSPESAAQLSDSCFWQLKRMALEHIPGMPDGLKKELGECPEVNQIPLHKTAQFPVPAMQEDESTLDGNLRVRATIYETIGLDDEKLETHGLVGEDGDLMTDGLKDKLESARRNSTSPIEGMRGSFRRWGLFHGQMAGGRLTINEHWGTPNSPWPGGLWWEHNKLLGRKPLAAGWGGKKATEWQPAHELIHISLPAHIVDGFRIYCPSDNLEEWAKTTTYSEFDVVAKTVYDQLFSTAAVNRLRTSQARDITLENSILFNRDALFYIEFGLAIKKGDIGRVLNVLSIWMVMMRSPKTMPRYADAMFETLVRIKSFPPKLRELYLMNWLVNITGRLYGFKPVDLLQEHQNFWAKIIYTAKGQNKSWKWLSMITVCIFTIREAMRTVQTAFRIPAYGEKHKTPPIDKEVALIAAALQTDQVQSFVEDRPANDHVAPVRDLIKEGALYADTRKAFHRFTRDSRRPERRGFSRSDGVDEDTEGDREEEEEDDVEVYEPTEEDLRMDDEEFLMEPDEILASAMDLMDSMDCDAED</sequence>
<proteinExistence type="predicted"/>
<comment type="caution">
    <text evidence="3">The sequence shown here is derived from an EMBL/GenBank/DDBJ whole genome shotgun (WGS) entry which is preliminary data.</text>
</comment>
<dbReference type="InterPro" id="IPR046496">
    <property type="entry name" value="DUF6589"/>
</dbReference>
<reference evidence="3" key="1">
    <citation type="submission" date="2023-03" db="EMBL/GenBank/DDBJ databases">
        <title>Massive genome expansion in bonnet fungi (Mycena s.s.) driven by repeated elements and novel gene families across ecological guilds.</title>
        <authorList>
            <consortium name="Lawrence Berkeley National Laboratory"/>
            <person name="Harder C.B."/>
            <person name="Miyauchi S."/>
            <person name="Viragh M."/>
            <person name="Kuo A."/>
            <person name="Thoen E."/>
            <person name="Andreopoulos B."/>
            <person name="Lu D."/>
            <person name="Skrede I."/>
            <person name="Drula E."/>
            <person name="Henrissat B."/>
            <person name="Morin E."/>
            <person name="Kohler A."/>
            <person name="Barry K."/>
            <person name="LaButti K."/>
            <person name="Morin E."/>
            <person name="Salamov A."/>
            <person name="Lipzen A."/>
            <person name="Mereny Z."/>
            <person name="Hegedus B."/>
            <person name="Baldrian P."/>
            <person name="Stursova M."/>
            <person name="Weitz H."/>
            <person name="Taylor A."/>
            <person name="Grigoriev I.V."/>
            <person name="Nagy L.G."/>
            <person name="Martin F."/>
            <person name="Kauserud H."/>
        </authorList>
    </citation>
    <scope>NUCLEOTIDE SEQUENCE</scope>
    <source>
        <strain evidence="3">CBHHK173m</strain>
    </source>
</reference>
<dbReference type="EMBL" id="JARJCN010000014">
    <property type="protein sequence ID" value="KAJ7094489.1"/>
    <property type="molecule type" value="Genomic_DNA"/>
</dbReference>
<protein>
    <recommendedName>
        <fullName evidence="2">DUF6589 domain-containing protein</fullName>
    </recommendedName>
</protein>
<name>A0AAD6UD04_9AGAR</name>
<feature type="region of interest" description="Disordered" evidence="1">
    <location>
        <begin position="774"/>
        <end position="814"/>
    </location>
</feature>
<feature type="compositionally biased region" description="Basic and acidic residues" evidence="1">
    <location>
        <begin position="1"/>
        <end position="20"/>
    </location>
</feature>
<feature type="domain" description="DUF6589" evidence="2">
    <location>
        <begin position="308"/>
        <end position="711"/>
    </location>
</feature>
<gene>
    <name evidence="3" type="ORF">B0H15DRAFT_969182</name>
</gene>
<evidence type="ECO:0000256" key="1">
    <source>
        <dbReference type="SAM" id="MobiDB-lite"/>
    </source>
</evidence>
<dbReference type="AlphaFoldDB" id="A0AAD6UD04"/>
<feature type="compositionally biased region" description="Acidic residues" evidence="1">
    <location>
        <begin position="786"/>
        <end position="814"/>
    </location>
</feature>
<feature type="region of interest" description="Disordered" evidence="1">
    <location>
        <begin position="1"/>
        <end position="26"/>
    </location>
</feature>
<evidence type="ECO:0000259" key="2">
    <source>
        <dbReference type="Pfam" id="PF20231"/>
    </source>
</evidence>
<accession>A0AAD6UD04</accession>
<feature type="compositionally biased region" description="Basic and acidic residues" evidence="1">
    <location>
        <begin position="774"/>
        <end position="785"/>
    </location>
</feature>
<keyword evidence="4" id="KW-1185">Reference proteome</keyword>
<organism evidence="3 4">
    <name type="scientific">Mycena belliarum</name>
    <dbReference type="NCBI Taxonomy" id="1033014"/>
    <lineage>
        <taxon>Eukaryota</taxon>
        <taxon>Fungi</taxon>
        <taxon>Dikarya</taxon>
        <taxon>Basidiomycota</taxon>
        <taxon>Agaricomycotina</taxon>
        <taxon>Agaricomycetes</taxon>
        <taxon>Agaricomycetidae</taxon>
        <taxon>Agaricales</taxon>
        <taxon>Marasmiineae</taxon>
        <taxon>Mycenaceae</taxon>
        <taxon>Mycena</taxon>
    </lineage>
</organism>
<evidence type="ECO:0000313" key="3">
    <source>
        <dbReference type="EMBL" id="KAJ7094489.1"/>
    </source>
</evidence>
<dbReference type="Proteomes" id="UP001222325">
    <property type="component" value="Unassembled WGS sequence"/>
</dbReference>
<evidence type="ECO:0000313" key="4">
    <source>
        <dbReference type="Proteomes" id="UP001222325"/>
    </source>
</evidence>
<dbReference type="Pfam" id="PF20231">
    <property type="entry name" value="DUF6589"/>
    <property type="match status" value="1"/>
</dbReference>